<gene>
    <name evidence="4" type="ORF">QK289_08150</name>
</gene>
<dbReference type="Proteomes" id="UP001243286">
    <property type="component" value="Unassembled WGS sequence"/>
</dbReference>
<dbReference type="Gene3D" id="1.10.1470.10">
    <property type="entry name" value="YjbJ"/>
    <property type="match status" value="1"/>
</dbReference>
<proteinExistence type="inferred from homology"/>
<keyword evidence="5" id="KW-1185">Reference proteome</keyword>
<name>A0ABT6R202_9BACL</name>
<dbReference type="Pfam" id="PF05532">
    <property type="entry name" value="CsbD"/>
    <property type="match status" value="1"/>
</dbReference>
<dbReference type="EMBL" id="JASBQV010000010">
    <property type="protein sequence ID" value="MDI3234975.1"/>
    <property type="molecule type" value="Genomic_DNA"/>
</dbReference>
<evidence type="ECO:0000256" key="1">
    <source>
        <dbReference type="ARBA" id="ARBA00009129"/>
    </source>
</evidence>
<feature type="region of interest" description="Disordered" evidence="2">
    <location>
        <begin position="1"/>
        <end position="65"/>
    </location>
</feature>
<feature type="compositionally biased region" description="Polar residues" evidence="2">
    <location>
        <begin position="53"/>
        <end position="65"/>
    </location>
</feature>
<dbReference type="InterPro" id="IPR036629">
    <property type="entry name" value="YjbJ_sf"/>
</dbReference>
<dbReference type="InterPro" id="IPR008462">
    <property type="entry name" value="CsbD"/>
</dbReference>
<reference evidence="4 5" key="1">
    <citation type="submission" date="2023-04" db="EMBL/GenBank/DDBJ databases">
        <title>Antarctic isolates genomes.</title>
        <authorList>
            <person name="Dimov S.G."/>
        </authorList>
    </citation>
    <scope>NUCLEOTIDE SEQUENCE [LARGE SCALE GENOMIC DNA]</scope>
    <source>
        <strain evidence="4 5">AL19</strain>
    </source>
</reference>
<sequence length="65" mass="6978">MSNDSGLNKKADGMVDKVAGKAKEALGKATGDKSTEREGKKDQLKGDAKKTVGNVQQNLDDMNRR</sequence>
<comment type="caution">
    <text evidence="4">The sequence shown here is derived from an EMBL/GenBank/DDBJ whole genome shotgun (WGS) entry which is preliminary data.</text>
</comment>
<feature type="compositionally biased region" description="Basic and acidic residues" evidence="2">
    <location>
        <begin position="7"/>
        <end position="50"/>
    </location>
</feature>
<evidence type="ECO:0000259" key="3">
    <source>
        <dbReference type="Pfam" id="PF05532"/>
    </source>
</evidence>
<organism evidence="4 5">
    <name type="scientific">Exiguobacterium antarcticum</name>
    <dbReference type="NCBI Taxonomy" id="132920"/>
    <lineage>
        <taxon>Bacteria</taxon>
        <taxon>Bacillati</taxon>
        <taxon>Bacillota</taxon>
        <taxon>Bacilli</taxon>
        <taxon>Bacillales</taxon>
        <taxon>Bacillales Family XII. Incertae Sedis</taxon>
        <taxon>Exiguobacterium</taxon>
    </lineage>
</organism>
<dbReference type="SUPFAM" id="SSF69047">
    <property type="entry name" value="Hypothetical protein YjbJ"/>
    <property type="match status" value="1"/>
</dbReference>
<accession>A0ABT6R202</accession>
<dbReference type="RefSeq" id="WP_014969515.1">
    <property type="nucleotide sequence ID" value="NZ_JANJYY010000012.1"/>
</dbReference>
<evidence type="ECO:0000313" key="4">
    <source>
        <dbReference type="EMBL" id="MDI3234975.1"/>
    </source>
</evidence>
<feature type="domain" description="CsbD-like" evidence="3">
    <location>
        <begin position="10"/>
        <end position="58"/>
    </location>
</feature>
<protein>
    <submittedName>
        <fullName evidence="4">CsbD family protein</fullName>
    </submittedName>
</protein>
<comment type="similarity">
    <text evidence="1">Belongs to the UPF0337 (CsbD) family.</text>
</comment>
<evidence type="ECO:0000313" key="5">
    <source>
        <dbReference type="Proteomes" id="UP001243286"/>
    </source>
</evidence>
<evidence type="ECO:0000256" key="2">
    <source>
        <dbReference type="SAM" id="MobiDB-lite"/>
    </source>
</evidence>